<keyword evidence="2" id="KW-0539">Nucleus</keyword>
<dbReference type="Pfam" id="PF00170">
    <property type="entry name" value="bZIP_1"/>
    <property type="match status" value="1"/>
</dbReference>
<feature type="domain" description="BZIP" evidence="4">
    <location>
        <begin position="96"/>
        <end position="159"/>
    </location>
</feature>
<evidence type="ECO:0000256" key="2">
    <source>
        <dbReference type="ARBA" id="ARBA00023242"/>
    </source>
</evidence>
<feature type="region of interest" description="Disordered" evidence="3">
    <location>
        <begin position="41"/>
        <end position="118"/>
    </location>
</feature>
<evidence type="ECO:0000256" key="1">
    <source>
        <dbReference type="ARBA" id="ARBA00004123"/>
    </source>
</evidence>
<feature type="compositionally biased region" description="Polar residues" evidence="3">
    <location>
        <begin position="41"/>
        <end position="51"/>
    </location>
</feature>
<name>A0A9P9H1Z8_FUSSL</name>
<evidence type="ECO:0000313" key="5">
    <source>
        <dbReference type="EMBL" id="KAH7248407.1"/>
    </source>
</evidence>
<protein>
    <recommendedName>
        <fullName evidence="4">BZIP domain-containing protein</fullName>
    </recommendedName>
</protein>
<evidence type="ECO:0000259" key="4">
    <source>
        <dbReference type="PROSITE" id="PS50217"/>
    </source>
</evidence>
<dbReference type="InterPro" id="IPR050936">
    <property type="entry name" value="AP-1-like"/>
</dbReference>
<dbReference type="InterPro" id="IPR004827">
    <property type="entry name" value="bZIP"/>
</dbReference>
<dbReference type="GO" id="GO:0000976">
    <property type="term" value="F:transcription cis-regulatory region binding"/>
    <property type="evidence" value="ECO:0007669"/>
    <property type="project" value="InterPro"/>
</dbReference>
<dbReference type="CDD" id="cd14688">
    <property type="entry name" value="bZIP_YAP"/>
    <property type="match status" value="1"/>
</dbReference>
<dbReference type="InterPro" id="IPR046347">
    <property type="entry name" value="bZIP_sf"/>
</dbReference>
<dbReference type="PROSITE" id="PS50217">
    <property type="entry name" value="BZIP"/>
    <property type="match status" value="1"/>
</dbReference>
<gene>
    <name evidence="5" type="ORF">B0J15DRAFT_449652</name>
</gene>
<dbReference type="GO" id="GO:0090575">
    <property type="term" value="C:RNA polymerase II transcription regulator complex"/>
    <property type="evidence" value="ECO:0007669"/>
    <property type="project" value="TreeGrafter"/>
</dbReference>
<dbReference type="EMBL" id="JAGTJS010000014">
    <property type="protein sequence ID" value="KAH7248407.1"/>
    <property type="molecule type" value="Genomic_DNA"/>
</dbReference>
<dbReference type="GO" id="GO:0001228">
    <property type="term" value="F:DNA-binding transcription activator activity, RNA polymerase II-specific"/>
    <property type="evidence" value="ECO:0007669"/>
    <property type="project" value="TreeGrafter"/>
</dbReference>
<reference evidence="5" key="1">
    <citation type="journal article" date="2021" name="Nat. Commun.">
        <title>Genetic determinants of endophytism in the Arabidopsis root mycobiome.</title>
        <authorList>
            <person name="Mesny F."/>
            <person name="Miyauchi S."/>
            <person name="Thiergart T."/>
            <person name="Pickel B."/>
            <person name="Atanasova L."/>
            <person name="Karlsson M."/>
            <person name="Huettel B."/>
            <person name="Barry K.W."/>
            <person name="Haridas S."/>
            <person name="Chen C."/>
            <person name="Bauer D."/>
            <person name="Andreopoulos W."/>
            <person name="Pangilinan J."/>
            <person name="LaButti K."/>
            <person name="Riley R."/>
            <person name="Lipzen A."/>
            <person name="Clum A."/>
            <person name="Drula E."/>
            <person name="Henrissat B."/>
            <person name="Kohler A."/>
            <person name="Grigoriev I.V."/>
            <person name="Martin F.M."/>
            <person name="Hacquard S."/>
        </authorList>
    </citation>
    <scope>NUCLEOTIDE SEQUENCE</scope>
    <source>
        <strain evidence="5">FSSC 5 MPI-SDFR-AT-0091</strain>
    </source>
</reference>
<dbReference type="Proteomes" id="UP000736672">
    <property type="component" value="Unassembled WGS sequence"/>
</dbReference>
<sequence length="272" mass="30633">MDHSYCFSSPQPYHDFVQIPPISSLDDLGTSLAGFSTSLHQTTHSFPNSPISPIHDPLSPQQSQYSHQPHDGITVKPVRDDSGTSEVDDDLISSQSRQRAQRKAQNRAAQQAFRKRKEMHVKDLETKIASLEAAQQQILVESEHLKQKLHQISNENERLRALSQISSEDLYSLDPPTFNTAKFYPNFLADQYAKNPSRSIITRDGERLLDAGAAWDFIINHQLFKKGLVDIGDLSERLKLCARYDNHSLALSERSIIAAIEQSVASRTDDLL</sequence>
<keyword evidence="6" id="KW-1185">Reference proteome</keyword>
<accession>A0A9P9H1Z8</accession>
<dbReference type="SUPFAM" id="SSF57959">
    <property type="entry name" value="Leucine zipper domain"/>
    <property type="match status" value="1"/>
</dbReference>
<organism evidence="5 6">
    <name type="scientific">Fusarium solani</name>
    <name type="common">Filamentous fungus</name>
    <dbReference type="NCBI Taxonomy" id="169388"/>
    <lineage>
        <taxon>Eukaryota</taxon>
        <taxon>Fungi</taxon>
        <taxon>Dikarya</taxon>
        <taxon>Ascomycota</taxon>
        <taxon>Pezizomycotina</taxon>
        <taxon>Sordariomycetes</taxon>
        <taxon>Hypocreomycetidae</taxon>
        <taxon>Hypocreales</taxon>
        <taxon>Nectriaceae</taxon>
        <taxon>Fusarium</taxon>
        <taxon>Fusarium solani species complex</taxon>
    </lineage>
</organism>
<dbReference type="AlphaFoldDB" id="A0A9P9H1Z8"/>
<dbReference type="Gene3D" id="1.20.5.170">
    <property type="match status" value="1"/>
</dbReference>
<dbReference type="PROSITE" id="PS00036">
    <property type="entry name" value="BZIP_BASIC"/>
    <property type="match status" value="1"/>
</dbReference>
<dbReference type="PANTHER" id="PTHR40621">
    <property type="entry name" value="TRANSCRIPTION FACTOR KAPC-RELATED"/>
    <property type="match status" value="1"/>
</dbReference>
<dbReference type="OrthoDB" id="4940293at2759"/>
<comment type="caution">
    <text evidence="5">The sequence shown here is derived from an EMBL/GenBank/DDBJ whole genome shotgun (WGS) entry which is preliminary data.</text>
</comment>
<dbReference type="Gene3D" id="1.10.238.100">
    <property type="entry name" value="YAP1 redox domain. Chain B"/>
    <property type="match status" value="1"/>
</dbReference>
<comment type="subcellular location">
    <subcellularLocation>
        <location evidence="1">Nucleus</location>
    </subcellularLocation>
</comment>
<evidence type="ECO:0000256" key="3">
    <source>
        <dbReference type="SAM" id="MobiDB-lite"/>
    </source>
</evidence>
<dbReference type="SMART" id="SM00338">
    <property type="entry name" value="BRLZ"/>
    <property type="match status" value="1"/>
</dbReference>
<proteinExistence type="predicted"/>
<evidence type="ECO:0000313" key="6">
    <source>
        <dbReference type="Proteomes" id="UP000736672"/>
    </source>
</evidence>
<dbReference type="PANTHER" id="PTHR40621:SF6">
    <property type="entry name" value="AP-1-LIKE TRANSCRIPTION FACTOR YAP1-RELATED"/>
    <property type="match status" value="1"/>
</dbReference>